<protein>
    <submittedName>
        <fullName evidence="1">Uncharacterized protein</fullName>
    </submittedName>
</protein>
<sequence>MPKGRVVYGPTPMQKRGVDNILSGKYNAAAPALRDAGYKPKTVINPQENFFKAQGVGLYLKTLSKVAKKRWNVSLPDKVALTYLDGLEATKLYGKNAIEAPDYMARKVYADRFAEFFGWTHGDLAPGAKLQQFNFFSVDEKTRNDFNSHFREFLKQL</sequence>
<comment type="caution">
    <text evidence="1">The sequence shown here is derived from an EMBL/GenBank/DDBJ whole genome shotgun (WGS) entry which is preliminary data.</text>
</comment>
<dbReference type="Proteomes" id="UP000034810">
    <property type="component" value="Unassembled WGS sequence"/>
</dbReference>
<organism evidence="1 2">
    <name type="scientific">Candidatus Wolfebacteria bacterium GW2011_GWC1_43_10</name>
    <dbReference type="NCBI Taxonomy" id="1619011"/>
    <lineage>
        <taxon>Bacteria</taxon>
        <taxon>Candidatus Wolfeibacteriota</taxon>
    </lineage>
</organism>
<reference evidence="1 2" key="1">
    <citation type="journal article" date="2015" name="Nature">
        <title>rRNA introns, odd ribosomes, and small enigmatic genomes across a large radiation of phyla.</title>
        <authorList>
            <person name="Brown C.T."/>
            <person name="Hug L.A."/>
            <person name="Thomas B.C."/>
            <person name="Sharon I."/>
            <person name="Castelle C.J."/>
            <person name="Singh A."/>
            <person name="Wilkins M.J."/>
            <person name="Williams K.H."/>
            <person name="Banfield J.F."/>
        </authorList>
    </citation>
    <scope>NUCLEOTIDE SEQUENCE [LARGE SCALE GENOMIC DNA]</scope>
</reference>
<proteinExistence type="predicted"/>
<evidence type="ECO:0000313" key="2">
    <source>
        <dbReference type="Proteomes" id="UP000034810"/>
    </source>
</evidence>
<gene>
    <name evidence="1" type="ORF">UV58_C0013G0008</name>
</gene>
<dbReference type="AlphaFoldDB" id="A0A0G1C8S9"/>
<dbReference type="EMBL" id="LCFA01000013">
    <property type="protein sequence ID" value="KKS82065.1"/>
    <property type="molecule type" value="Genomic_DNA"/>
</dbReference>
<name>A0A0G1C8S9_9BACT</name>
<accession>A0A0G1C8S9</accession>
<evidence type="ECO:0000313" key="1">
    <source>
        <dbReference type="EMBL" id="KKS82065.1"/>
    </source>
</evidence>